<dbReference type="CDD" id="cd02439">
    <property type="entry name" value="DMB-PRT_CobT"/>
    <property type="match status" value="1"/>
</dbReference>
<dbReference type="EC" id="2.4.2.21" evidence="3 10"/>
<dbReference type="NCBIfam" id="TIGR03160">
    <property type="entry name" value="cobT_DBIPRT"/>
    <property type="match status" value="1"/>
</dbReference>
<dbReference type="EMBL" id="CP098747">
    <property type="protein sequence ID" value="USG60834.1"/>
    <property type="molecule type" value="Genomic_DNA"/>
</dbReference>
<dbReference type="Pfam" id="PF02277">
    <property type="entry name" value="DBI_PRT"/>
    <property type="match status" value="1"/>
</dbReference>
<feature type="active site" description="Proton acceptor" evidence="10">
    <location>
        <position position="304"/>
    </location>
</feature>
<dbReference type="Gene3D" id="3.40.50.10210">
    <property type="match status" value="1"/>
</dbReference>
<dbReference type="InterPro" id="IPR036087">
    <property type="entry name" value="Nict_dMeBzImd_PRibTrfase_sf"/>
</dbReference>
<dbReference type="PANTHER" id="PTHR43463:SF1">
    <property type="entry name" value="NICOTINATE-NUCLEOTIDE--DIMETHYLBENZIMIDAZOLE PHOSPHORIBOSYLTRANSFERASE"/>
    <property type="match status" value="1"/>
</dbReference>
<comment type="pathway">
    <text evidence="1 10">Nucleoside biosynthesis; alpha-ribazole biosynthesis; alpha-ribazole from 5,6-dimethylbenzimidazole: step 1/2.</text>
</comment>
<dbReference type="PANTHER" id="PTHR43463">
    <property type="entry name" value="NICOTINATE-NUCLEOTIDE--DIMETHYLBENZIMIDAZOLE PHOSPHORIBOSYLTRANSFERASE"/>
    <property type="match status" value="1"/>
</dbReference>
<keyword evidence="7 10" id="KW-0808">Transferase</keyword>
<evidence type="ECO:0000313" key="11">
    <source>
        <dbReference type="EMBL" id="USG60834.1"/>
    </source>
</evidence>
<evidence type="ECO:0000256" key="2">
    <source>
        <dbReference type="ARBA" id="ARBA00007110"/>
    </source>
</evidence>
<dbReference type="RefSeq" id="WP_251933714.1">
    <property type="nucleotide sequence ID" value="NZ_CP098747.1"/>
</dbReference>
<dbReference type="InterPro" id="IPR023195">
    <property type="entry name" value="Nict_dMeBzImd_PRibTrfase_N"/>
</dbReference>
<dbReference type="SUPFAM" id="SSF52733">
    <property type="entry name" value="Nicotinate mononucleotide:5,6-dimethylbenzimidazole phosphoribosyltransferase (CobT)"/>
    <property type="match status" value="1"/>
</dbReference>
<dbReference type="Proteomes" id="UP001056291">
    <property type="component" value="Chromosome"/>
</dbReference>
<name>A0ABY4W1L2_9PROT</name>
<dbReference type="InterPro" id="IPR017846">
    <property type="entry name" value="Nict_dMeBzImd_PRibTrfase_bact"/>
</dbReference>
<reference evidence="11" key="1">
    <citation type="submission" date="2022-06" db="EMBL/GenBank/DDBJ databases">
        <title>Sneathiella actinostolidae sp. nov., isolated from a sea anemonein the Western Pacific Ocean.</title>
        <authorList>
            <person name="Wei M.J."/>
        </authorList>
    </citation>
    <scope>NUCLEOTIDE SEQUENCE</scope>
    <source>
        <strain evidence="11">PHK-P5</strain>
    </source>
</reference>
<accession>A0ABY4W1L2</accession>
<evidence type="ECO:0000256" key="8">
    <source>
        <dbReference type="ARBA" id="ARBA00030686"/>
    </source>
</evidence>
<dbReference type="HAMAP" id="MF_00230">
    <property type="entry name" value="CobT"/>
    <property type="match status" value="1"/>
</dbReference>
<evidence type="ECO:0000256" key="5">
    <source>
        <dbReference type="ARBA" id="ARBA00022573"/>
    </source>
</evidence>
<evidence type="ECO:0000256" key="9">
    <source>
        <dbReference type="ARBA" id="ARBA00047340"/>
    </source>
</evidence>
<keyword evidence="12" id="KW-1185">Reference proteome</keyword>
<sequence>MPSDTLDKFRRLYSELPLIDKSSAGAAAARDAVLTKPAGALGRLEDLAVWMSGWQRKHPPTYTSPQVVVFAGNHGVCDQGISAFPRDVTMQMVSNFRNGGAAINQLADAYGASFSVLPLALETPTLDFTKGPAMSEEECCTALQAGWNSLSQDTDLLVVGEMGIGNTTVAAAISAALFGGTGADWAGPGTGLTMEGVRKKATVIDAGLSLHAEILDDPLLVLQHLGGREIAAMAGAILAARHNKTPVILDGFVVGAAAAILKKANPAALDHCVAGHMSAEPGHELLLRHLEKEPLLTLRMRLGEGSGAALALGILKGAIAAHNGMASFADAGVSGETSS</sequence>
<organism evidence="11 12">
    <name type="scientific">Sneathiella marina</name>
    <dbReference type="NCBI Taxonomy" id="2950108"/>
    <lineage>
        <taxon>Bacteria</taxon>
        <taxon>Pseudomonadati</taxon>
        <taxon>Pseudomonadota</taxon>
        <taxon>Alphaproteobacteria</taxon>
        <taxon>Sneathiellales</taxon>
        <taxon>Sneathiellaceae</taxon>
        <taxon>Sneathiella</taxon>
    </lineage>
</organism>
<evidence type="ECO:0000256" key="10">
    <source>
        <dbReference type="HAMAP-Rule" id="MF_00230"/>
    </source>
</evidence>
<keyword evidence="5 10" id="KW-0169">Cobalamin biosynthesis</keyword>
<evidence type="ECO:0000256" key="3">
    <source>
        <dbReference type="ARBA" id="ARBA00011991"/>
    </source>
</evidence>
<comment type="function">
    <text evidence="10">Catalyzes the synthesis of alpha-ribazole-5'-phosphate from nicotinate mononucleotide (NAMN) and 5,6-dimethylbenzimidazole (DMB).</text>
</comment>
<evidence type="ECO:0000256" key="6">
    <source>
        <dbReference type="ARBA" id="ARBA00022676"/>
    </source>
</evidence>
<protein>
    <recommendedName>
        <fullName evidence="4 10">Nicotinate-nucleotide--dimethylbenzimidazole phosphoribosyltransferase</fullName>
        <shortName evidence="10">NN:DBI PRT</shortName>
        <ecNumber evidence="3 10">2.4.2.21</ecNumber>
    </recommendedName>
    <alternativeName>
        <fullName evidence="8 10">N(1)-alpha-phosphoribosyltransferase</fullName>
    </alternativeName>
</protein>
<evidence type="ECO:0000313" key="12">
    <source>
        <dbReference type="Proteomes" id="UP001056291"/>
    </source>
</evidence>
<gene>
    <name evidence="10 11" type="primary">cobT</name>
    <name evidence="11" type="ORF">NBZ79_16880</name>
</gene>
<dbReference type="GO" id="GO:0008939">
    <property type="term" value="F:nicotinate-nucleotide-dimethylbenzimidazole phosphoribosyltransferase activity"/>
    <property type="evidence" value="ECO:0007669"/>
    <property type="project" value="UniProtKB-EC"/>
</dbReference>
<dbReference type="InterPro" id="IPR003200">
    <property type="entry name" value="Nict_dMeBzImd_PRibTrfase"/>
</dbReference>
<dbReference type="Gene3D" id="1.10.1610.10">
    <property type="match status" value="1"/>
</dbReference>
<evidence type="ECO:0000256" key="7">
    <source>
        <dbReference type="ARBA" id="ARBA00022679"/>
    </source>
</evidence>
<evidence type="ECO:0000256" key="1">
    <source>
        <dbReference type="ARBA" id="ARBA00005049"/>
    </source>
</evidence>
<comment type="catalytic activity">
    <reaction evidence="9 10">
        <text>5,6-dimethylbenzimidazole + nicotinate beta-D-ribonucleotide = alpha-ribazole 5'-phosphate + nicotinate + H(+)</text>
        <dbReference type="Rhea" id="RHEA:11196"/>
        <dbReference type="ChEBI" id="CHEBI:15378"/>
        <dbReference type="ChEBI" id="CHEBI:15890"/>
        <dbReference type="ChEBI" id="CHEBI:32544"/>
        <dbReference type="ChEBI" id="CHEBI:57502"/>
        <dbReference type="ChEBI" id="CHEBI:57918"/>
        <dbReference type="EC" id="2.4.2.21"/>
    </reaction>
</comment>
<dbReference type="NCBIfam" id="NF000996">
    <property type="entry name" value="PRK00105.1"/>
    <property type="match status" value="1"/>
</dbReference>
<keyword evidence="6 10" id="KW-0328">Glycosyltransferase</keyword>
<evidence type="ECO:0000256" key="4">
    <source>
        <dbReference type="ARBA" id="ARBA00015486"/>
    </source>
</evidence>
<comment type="similarity">
    <text evidence="2 10">Belongs to the CobT family.</text>
</comment>
<proteinExistence type="inferred from homology"/>